<sequence>MVHTLPILASLLALTHAVLGGSHDVISGEGDDATASLRLHKTHVIRALLRTPDLESRSFSSSGMLNVRQTGSGTCDSGYLPCKNGVGCCEVGTYCGTFDGQPGCCPNGRTCSGPPPGPCTFADEEPCPGQDFCCPTGYTCGNNQRCFPPGSSGSGSSSGTGTGSNSGSGSSGGFTSSPVLNTPTGTATFGSSQSTGFGSSGNGNNSGNTGSGTGSGTGSNSGSGSSSNGDGGLIGNPVRNGSVVLRSVGMSGLGIVIIAVSLLL</sequence>
<feature type="compositionally biased region" description="Gly residues" evidence="1">
    <location>
        <begin position="209"/>
        <end position="221"/>
    </location>
</feature>
<keyword evidence="4" id="KW-1185">Reference proteome</keyword>
<dbReference type="STRING" id="703135.A0A2A9NZR0"/>
<evidence type="ECO:0000313" key="4">
    <source>
        <dbReference type="Proteomes" id="UP000242287"/>
    </source>
</evidence>
<gene>
    <name evidence="3" type="ORF">AMATHDRAFT_54859</name>
</gene>
<evidence type="ECO:0000256" key="2">
    <source>
        <dbReference type="SAM" id="SignalP"/>
    </source>
</evidence>
<evidence type="ECO:0008006" key="5">
    <source>
        <dbReference type="Google" id="ProtNLM"/>
    </source>
</evidence>
<protein>
    <recommendedName>
        <fullName evidence="5">GPI anchored protein</fullName>
    </recommendedName>
</protein>
<feature type="compositionally biased region" description="Low complexity" evidence="1">
    <location>
        <begin position="184"/>
        <end position="208"/>
    </location>
</feature>
<accession>A0A2A9NZR0</accession>
<name>A0A2A9NZR0_9AGAR</name>
<dbReference type="AlphaFoldDB" id="A0A2A9NZR0"/>
<proteinExistence type="predicted"/>
<reference evidence="3 4" key="1">
    <citation type="submission" date="2014-02" db="EMBL/GenBank/DDBJ databases">
        <title>Transposable element dynamics among asymbiotic and ectomycorrhizal Amanita fungi.</title>
        <authorList>
            <consortium name="DOE Joint Genome Institute"/>
            <person name="Hess J."/>
            <person name="Skrede I."/>
            <person name="Wolfe B."/>
            <person name="LaButti K."/>
            <person name="Ohm R.A."/>
            <person name="Grigoriev I.V."/>
            <person name="Pringle A."/>
        </authorList>
    </citation>
    <scope>NUCLEOTIDE SEQUENCE [LARGE SCALE GENOMIC DNA]</scope>
    <source>
        <strain evidence="3 4">SKay4041</strain>
    </source>
</reference>
<keyword evidence="2" id="KW-0732">Signal</keyword>
<dbReference type="OrthoDB" id="5358959at2759"/>
<feature type="region of interest" description="Disordered" evidence="1">
    <location>
        <begin position="151"/>
        <end position="234"/>
    </location>
</feature>
<feature type="compositionally biased region" description="Gly residues" evidence="1">
    <location>
        <begin position="152"/>
        <end position="172"/>
    </location>
</feature>
<evidence type="ECO:0000256" key="1">
    <source>
        <dbReference type="SAM" id="MobiDB-lite"/>
    </source>
</evidence>
<feature type="signal peptide" evidence="2">
    <location>
        <begin position="1"/>
        <end position="20"/>
    </location>
</feature>
<dbReference type="EMBL" id="KZ301973">
    <property type="protein sequence ID" value="PFH53636.1"/>
    <property type="molecule type" value="Genomic_DNA"/>
</dbReference>
<feature type="chain" id="PRO_5012721710" description="GPI anchored protein" evidence="2">
    <location>
        <begin position="21"/>
        <end position="264"/>
    </location>
</feature>
<organism evidence="3 4">
    <name type="scientific">Amanita thiersii Skay4041</name>
    <dbReference type="NCBI Taxonomy" id="703135"/>
    <lineage>
        <taxon>Eukaryota</taxon>
        <taxon>Fungi</taxon>
        <taxon>Dikarya</taxon>
        <taxon>Basidiomycota</taxon>
        <taxon>Agaricomycotina</taxon>
        <taxon>Agaricomycetes</taxon>
        <taxon>Agaricomycetidae</taxon>
        <taxon>Agaricales</taxon>
        <taxon>Pluteineae</taxon>
        <taxon>Amanitaceae</taxon>
        <taxon>Amanita</taxon>
    </lineage>
</organism>
<dbReference type="Proteomes" id="UP000242287">
    <property type="component" value="Unassembled WGS sequence"/>
</dbReference>
<evidence type="ECO:0000313" key="3">
    <source>
        <dbReference type="EMBL" id="PFH53636.1"/>
    </source>
</evidence>